<dbReference type="InterPro" id="IPR003599">
    <property type="entry name" value="Ig_sub"/>
</dbReference>
<keyword evidence="4" id="KW-1185">Reference proteome</keyword>
<dbReference type="PANTHER" id="PTHR10075">
    <property type="entry name" value="BASIGIN RELATED"/>
    <property type="match status" value="1"/>
</dbReference>
<dbReference type="Pfam" id="PF07679">
    <property type="entry name" value="I-set"/>
    <property type="match status" value="5"/>
</dbReference>
<dbReference type="InterPro" id="IPR007110">
    <property type="entry name" value="Ig-like_dom"/>
</dbReference>
<protein>
    <recommendedName>
        <fullName evidence="2">Ig-like domain-containing protein</fullName>
    </recommendedName>
</protein>
<sequence length="540" mass="59149">GAGHQTIPPSFTKKLTKIDQVLGSSIHMECKVSGSLPITAKWYKDGKEIYDSAKYKSLCHENTVSMEVSNLELADTANYTCSVTNIAGSDSCSAVLTVKGLELFTSSLNCSRKIHLLKHNCSLTSLNNIAKILRILSVLDCSLWFSNIPSAKDLTKHFFPLKTVEPASFLVKPENQQAVPNSVAEFKAVLKGTPPFAIKWFKEDLELVSGANCFIGIEGSTGFLTLYSVDVSKSGHYTCQVSNDVGSDSCTATLLVTEPPKFVKKLEASKVVKRGDSARFECKISGSPEIRVVWYRNDNEIIASEKFRMSFSDSVAVIEMNHLSTEDSGDYICEAHNPAGRASCSTKVIVKEPPVFSRKPSPVDMLKGTDVSLECEISGTPPFEVTWYKDKRQIRSSKKYKVTSKNYHASIHVLNVDASDIGEYQCKAQNEVGSDTCVCTVKLKEPPKFVTKINSISVVVGEPVELQATVEGSQPISVQWLKDKEDVVRESENTRITFADNVATLQLANAEPGSAGKYICQISNDAGTRECMATLTVLGW</sequence>
<feature type="domain" description="Ig-like" evidence="2">
    <location>
        <begin position="166"/>
        <end position="257"/>
    </location>
</feature>
<evidence type="ECO:0000313" key="4">
    <source>
        <dbReference type="Proteomes" id="UP000694403"/>
    </source>
</evidence>
<dbReference type="Ensembl" id="ENSCSRT00000009563.1">
    <property type="protein sequence ID" value="ENSCSRP00000009243.1"/>
    <property type="gene ID" value="ENSCSRG00000006895.1"/>
</dbReference>
<dbReference type="InterPro" id="IPR003598">
    <property type="entry name" value="Ig_sub2"/>
</dbReference>
<reference evidence="3" key="1">
    <citation type="submission" date="2025-08" db="UniProtKB">
        <authorList>
            <consortium name="Ensembl"/>
        </authorList>
    </citation>
    <scope>IDENTIFICATION</scope>
</reference>
<dbReference type="Gene3D" id="2.60.40.10">
    <property type="entry name" value="Immunoglobulins"/>
    <property type="match status" value="5"/>
</dbReference>
<dbReference type="SMART" id="SM00408">
    <property type="entry name" value="IGc2"/>
    <property type="match status" value="5"/>
</dbReference>
<evidence type="ECO:0000256" key="1">
    <source>
        <dbReference type="ARBA" id="ARBA00023319"/>
    </source>
</evidence>
<name>A0A8C3XMM8_CHESE</name>
<dbReference type="GO" id="GO:0005886">
    <property type="term" value="C:plasma membrane"/>
    <property type="evidence" value="ECO:0007669"/>
    <property type="project" value="TreeGrafter"/>
</dbReference>
<feature type="domain" description="Ig-like" evidence="2">
    <location>
        <begin position="9"/>
        <end position="97"/>
    </location>
</feature>
<organism evidence="3 4">
    <name type="scientific">Chelydra serpentina</name>
    <name type="common">Snapping turtle</name>
    <name type="synonym">Testudo serpentina</name>
    <dbReference type="NCBI Taxonomy" id="8475"/>
    <lineage>
        <taxon>Eukaryota</taxon>
        <taxon>Metazoa</taxon>
        <taxon>Chordata</taxon>
        <taxon>Craniata</taxon>
        <taxon>Vertebrata</taxon>
        <taxon>Euteleostomi</taxon>
        <taxon>Archelosauria</taxon>
        <taxon>Testudinata</taxon>
        <taxon>Testudines</taxon>
        <taxon>Cryptodira</taxon>
        <taxon>Durocryptodira</taxon>
        <taxon>Americhelydia</taxon>
        <taxon>Chelydroidea</taxon>
        <taxon>Chelydridae</taxon>
        <taxon>Chelydra</taxon>
    </lineage>
</organism>
<dbReference type="InterPro" id="IPR013098">
    <property type="entry name" value="Ig_I-set"/>
</dbReference>
<accession>A0A8C3XMM8</accession>
<dbReference type="Proteomes" id="UP000694403">
    <property type="component" value="Unplaced"/>
</dbReference>
<dbReference type="CDD" id="cd00096">
    <property type="entry name" value="Ig"/>
    <property type="match status" value="1"/>
</dbReference>
<feature type="domain" description="Ig-like" evidence="2">
    <location>
        <begin position="354"/>
        <end position="444"/>
    </location>
</feature>
<dbReference type="GO" id="GO:0098632">
    <property type="term" value="F:cell-cell adhesion mediator activity"/>
    <property type="evidence" value="ECO:0007669"/>
    <property type="project" value="TreeGrafter"/>
</dbReference>
<dbReference type="InterPro" id="IPR013783">
    <property type="entry name" value="Ig-like_fold"/>
</dbReference>
<dbReference type="SMART" id="SM00406">
    <property type="entry name" value="IGv"/>
    <property type="match status" value="3"/>
</dbReference>
<keyword evidence="1" id="KW-0393">Immunoglobulin domain</keyword>
<dbReference type="FunFam" id="2.60.40.10:FF:000022">
    <property type="entry name" value="Cardiac titin"/>
    <property type="match status" value="5"/>
</dbReference>
<dbReference type="GO" id="GO:0007411">
    <property type="term" value="P:axon guidance"/>
    <property type="evidence" value="ECO:0007669"/>
    <property type="project" value="TreeGrafter"/>
</dbReference>
<dbReference type="AlphaFoldDB" id="A0A8C3XMM8"/>
<feature type="domain" description="Ig-like" evidence="2">
    <location>
        <begin position="447"/>
        <end position="536"/>
    </location>
</feature>
<dbReference type="InterPro" id="IPR036179">
    <property type="entry name" value="Ig-like_dom_sf"/>
</dbReference>
<dbReference type="SUPFAM" id="SSF48726">
    <property type="entry name" value="Immunoglobulin"/>
    <property type="match status" value="5"/>
</dbReference>
<dbReference type="InterPro" id="IPR013106">
    <property type="entry name" value="Ig_V-set"/>
</dbReference>
<dbReference type="GO" id="GO:0070593">
    <property type="term" value="P:dendrite self-avoidance"/>
    <property type="evidence" value="ECO:0007669"/>
    <property type="project" value="TreeGrafter"/>
</dbReference>
<dbReference type="PROSITE" id="PS50835">
    <property type="entry name" value="IG_LIKE"/>
    <property type="match status" value="5"/>
</dbReference>
<feature type="domain" description="Ig-like" evidence="2">
    <location>
        <begin position="260"/>
        <end position="350"/>
    </location>
</feature>
<proteinExistence type="predicted"/>
<dbReference type="GO" id="GO:0007156">
    <property type="term" value="P:homophilic cell adhesion via plasma membrane adhesion molecules"/>
    <property type="evidence" value="ECO:0007669"/>
    <property type="project" value="TreeGrafter"/>
</dbReference>
<dbReference type="PANTHER" id="PTHR10075:SF100">
    <property type="entry name" value="FASCICLIN-2"/>
    <property type="match status" value="1"/>
</dbReference>
<dbReference type="GO" id="GO:0030424">
    <property type="term" value="C:axon"/>
    <property type="evidence" value="ECO:0007669"/>
    <property type="project" value="TreeGrafter"/>
</dbReference>
<evidence type="ECO:0000313" key="3">
    <source>
        <dbReference type="Ensembl" id="ENSCSRP00000009243.1"/>
    </source>
</evidence>
<dbReference type="SMART" id="SM00409">
    <property type="entry name" value="IG"/>
    <property type="match status" value="5"/>
</dbReference>
<reference evidence="3" key="2">
    <citation type="submission" date="2025-09" db="UniProtKB">
        <authorList>
            <consortium name="Ensembl"/>
        </authorList>
    </citation>
    <scope>IDENTIFICATION</scope>
</reference>
<evidence type="ECO:0000259" key="2">
    <source>
        <dbReference type="PROSITE" id="PS50835"/>
    </source>
</evidence>